<sequence length="649" mass="70485">MRTRYRLPKQAGLYPKQMRQSLRKFVTLPQHSSFTVPVRTMICTCPEGWVPNDNGECHAVVVPIPPGCTSDNDCPTNEACINRLCRNPCDCGTHAACFVQNHRPICSCETGFEGNPNIACHTVGCRIDSECESGKACINGNCINPCLVKDPCGINAECYVYQNRAECRCLSGYRGNPLERCRVVGCTSNSDCPNDRQCINAQCINPCLYDNPCSPRAECRVQNHMSLCRCPPGYIGNPYVDCRKEIKPECREDSECPSRLACINKKCQDPCAILEPCHTPAECQVVGSVPVRTMICVCPPGYISSGSGTCNPVTAVKEFGACVNDDDCPENKACFNAICKDPCKCGPFADCRVKNHKPVCTCKQGYDGNPEIECTRVGCRRDDDCSGQHSCINKQCAPVCAADRSTCGEKATCYGANHRAICECPPGLIGNPKISCILVGCRSDSECPGNRACINNKCESPCASANPCDASAECVVFNHAVECTCPPGTVSDGKMGCMTRDEKCTKDSECPSQFACIGGKCVNPCKTTEPCGVNADCRVLNTEPVRTMICECLPGYQGNAAVQCDRMPTCRTDLGYEITPDGECVCSEEKGLKIDENGNCVPAITSQFAYHEEKEKQKNLHLTSKSAVYLMVCKLRSTLTNKDSRESST</sequence>
<dbReference type="SMART" id="SM00181">
    <property type="entry name" value="EGF"/>
    <property type="match status" value="8"/>
</dbReference>
<dbReference type="AlphaFoldDB" id="A0A482VU35"/>
<evidence type="ECO:0000256" key="1">
    <source>
        <dbReference type="PROSITE-ProRule" id="PRU00076"/>
    </source>
</evidence>
<dbReference type="SUPFAM" id="SSF90148">
    <property type="entry name" value="DPY module"/>
    <property type="match status" value="1"/>
</dbReference>
<feature type="domain" description="EGF-like" evidence="2">
    <location>
        <begin position="204"/>
        <end position="243"/>
    </location>
</feature>
<evidence type="ECO:0000313" key="4">
    <source>
        <dbReference type="Proteomes" id="UP000292052"/>
    </source>
</evidence>
<dbReference type="PROSITE" id="PS50026">
    <property type="entry name" value="EGF_3"/>
    <property type="match status" value="2"/>
</dbReference>
<gene>
    <name evidence="3" type="ORF">BDFB_000159</name>
</gene>
<dbReference type="Pfam" id="PF21164">
    <property type="entry name" value="Dumpy_DPY"/>
    <property type="match status" value="2"/>
</dbReference>
<feature type="domain" description="EGF-like" evidence="2">
    <location>
        <begin position="143"/>
        <end position="182"/>
    </location>
</feature>
<proteinExistence type="predicted"/>
<dbReference type="InterPro" id="IPR000742">
    <property type="entry name" value="EGF"/>
</dbReference>
<dbReference type="STRING" id="1661398.A0A482VU35"/>
<dbReference type="PANTHER" id="PTHR22963">
    <property type="entry name" value="ENDOGLIN-RELATED"/>
    <property type="match status" value="1"/>
</dbReference>
<dbReference type="OrthoDB" id="4405280at2759"/>
<dbReference type="PANTHER" id="PTHR22963:SF38">
    <property type="entry name" value="LP13770P"/>
    <property type="match status" value="1"/>
</dbReference>
<dbReference type="EMBL" id="QDEB01063094">
    <property type="protein sequence ID" value="RZC36324.1"/>
    <property type="molecule type" value="Genomic_DNA"/>
</dbReference>
<comment type="caution">
    <text evidence="1">Lacks conserved residue(s) required for the propagation of feature annotation.</text>
</comment>
<keyword evidence="1" id="KW-0245">EGF-like domain</keyword>
<dbReference type="InterPro" id="IPR048407">
    <property type="entry name" value="Dumpy_DPY"/>
</dbReference>
<accession>A0A482VU35</accession>
<name>A0A482VU35_ASBVE</name>
<keyword evidence="4" id="KW-1185">Reference proteome</keyword>
<dbReference type="Proteomes" id="UP000292052">
    <property type="component" value="Unassembled WGS sequence"/>
</dbReference>
<dbReference type="PROSITE" id="PS01186">
    <property type="entry name" value="EGF_2"/>
    <property type="match status" value="4"/>
</dbReference>
<protein>
    <recommendedName>
        <fullName evidence="2">EGF-like domain-containing protein</fullName>
    </recommendedName>
</protein>
<comment type="caution">
    <text evidence="3">The sequence shown here is derived from an EMBL/GenBank/DDBJ whole genome shotgun (WGS) entry which is preliminary data.</text>
</comment>
<reference evidence="3 4" key="1">
    <citation type="submission" date="2017-03" db="EMBL/GenBank/DDBJ databases">
        <title>Genome of the blue death feigning beetle - Asbolus verrucosus.</title>
        <authorList>
            <person name="Rider S.D."/>
        </authorList>
    </citation>
    <scope>NUCLEOTIDE SEQUENCE [LARGE SCALE GENOMIC DNA]</scope>
    <source>
        <strain evidence="3">Butters</strain>
        <tissue evidence="3">Head and leg muscle</tissue>
    </source>
</reference>
<organism evidence="3 4">
    <name type="scientific">Asbolus verrucosus</name>
    <name type="common">Desert ironclad beetle</name>
    <dbReference type="NCBI Taxonomy" id="1661398"/>
    <lineage>
        <taxon>Eukaryota</taxon>
        <taxon>Metazoa</taxon>
        <taxon>Ecdysozoa</taxon>
        <taxon>Arthropoda</taxon>
        <taxon>Hexapoda</taxon>
        <taxon>Insecta</taxon>
        <taxon>Pterygota</taxon>
        <taxon>Neoptera</taxon>
        <taxon>Endopterygota</taxon>
        <taxon>Coleoptera</taxon>
        <taxon>Polyphaga</taxon>
        <taxon>Cucujiformia</taxon>
        <taxon>Tenebrionidae</taxon>
        <taxon>Pimeliinae</taxon>
        <taxon>Asbolus</taxon>
    </lineage>
</organism>
<evidence type="ECO:0000259" key="2">
    <source>
        <dbReference type="PROSITE" id="PS50026"/>
    </source>
</evidence>
<evidence type="ECO:0000313" key="3">
    <source>
        <dbReference type="EMBL" id="RZC36324.1"/>
    </source>
</evidence>